<dbReference type="Proteomes" id="UP001595607">
    <property type="component" value="Unassembled WGS sequence"/>
</dbReference>
<reference evidence="2" key="1">
    <citation type="journal article" date="2019" name="Int. J. Syst. Evol. Microbiol.">
        <title>The Global Catalogue of Microorganisms (GCM) 10K type strain sequencing project: providing services to taxonomists for standard genome sequencing and annotation.</title>
        <authorList>
            <consortium name="The Broad Institute Genomics Platform"/>
            <consortium name="The Broad Institute Genome Sequencing Center for Infectious Disease"/>
            <person name="Wu L."/>
            <person name="Ma J."/>
        </authorList>
    </citation>
    <scope>NUCLEOTIDE SEQUENCE [LARGE SCALE GENOMIC DNA]</scope>
    <source>
        <strain evidence="2">KCTC 22245</strain>
    </source>
</reference>
<gene>
    <name evidence="1" type="ORF">ACFONP_12065</name>
</gene>
<dbReference type="RefSeq" id="WP_189576064.1">
    <property type="nucleotide sequence ID" value="NZ_BMXU01000002.1"/>
</dbReference>
<dbReference type="EMBL" id="JBHRVA010000003">
    <property type="protein sequence ID" value="MFC3303467.1"/>
    <property type="molecule type" value="Genomic_DNA"/>
</dbReference>
<keyword evidence="2" id="KW-1185">Reference proteome</keyword>
<organism evidence="1 2">
    <name type="scientific">Parvularcula lutaonensis</name>
    <dbReference type="NCBI Taxonomy" id="491923"/>
    <lineage>
        <taxon>Bacteria</taxon>
        <taxon>Pseudomonadati</taxon>
        <taxon>Pseudomonadota</taxon>
        <taxon>Alphaproteobacteria</taxon>
        <taxon>Parvularculales</taxon>
        <taxon>Parvularculaceae</taxon>
        <taxon>Parvularcula</taxon>
    </lineage>
</organism>
<evidence type="ECO:0000313" key="2">
    <source>
        <dbReference type="Proteomes" id="UP001595607"/>
    </source>
</evidence>
<evidence type="ECO:0000313" key="1">
    <source>
        <dbReference type="EMBL" id="MFC3303467.1"/>
    </source>
</evidence>
<proteinExistence type="predicted"/>
<comment type="caution">
    <text evidence="1">The sequence shown here is derived from an EMBL/GenBank/DDBJ whole genome shotgun (WGS) entry which is preliminary data.</text>
</comment>
<name>A0ABV7MF88_9PROT</name>
<protein>
    <submittedName>
        <fullName evidence="1">Uncharacterized protein</fullName>
    </submittedName>
</protein>
<sequence length="124" mass="13298">MTVIKTPFGHSAVVGVLKAIRLAPADKALKSTAKDERVPVIWPERIRTLRHGAGEVPLDQPPLIKLAAHLRGKGYVAVAFPEEVRIFLPGANGSQGYAAHSVKGYTAALDVLGRWEASTTSYTV</sequence>
<accession>A0ABV7MF88</accession>